<dbReference type="Proteomes" id="UP000243053">
    <property type="component" value="Unassembled WGS sequence"/>
</dbReference>
<dbReference type="GO" id="GO:0004386">
    <property type="term" value="F:helicase activity"/>
    <property type="evidence" value="ECO:0007669"/>
    <property type="project" value="UniProtKB-KW"/>
</dbReference>
<organism evidence="4 5">
    <name type="scientific">Colwellia psychrerythraea</name>
    <name type="common">Vibrio psychroerythus</name>
    <dbReference type="NCBI Taxonomy" id="28229"/>
    <lineage>
        <taxon>Bacteria</taxon>
        <taxon>Pseudomonadati</taxon>
        <taxon>Pseudomonadota</taxon>
        <taxon>Gammaproteobacteria</taxon>
        <taxon>Alteromonadales</taxon>
        <taxon>Colwelliaceae</taxon>
        <taxon>Colwellia</taxon>
    </lineage>
</organism>
<dbReference type="GO" id="GO:0016787">
    <property type="term" value="F:hydrolase activity"/>
    <property type="evidence" value="ECO:0007669"/>
    <property type="project" value="InterPro"/>
</dbReference>
<dbReference type="InterPro" id="IPR027417">
    <property type="entry name" value="P-loop_NTPase"/>
</dbReference>
<feature type="non-terminal residue" evidence="4">
    <location>
        <position position="491"/>
    </location>
</feature>
<evidence type="ECO:0000313" key="4">
    <source>
        <dbReference type="EMBL" id="OUR81338.1"/>
    </source>
</evidence>
<reference evidence="5" key="1">
    <citation type="journal article" date="2017" name="Proc. Natl. Acad. Sci. U.S.A.">
        <title>Simulation of Deepwater Horizon oil plume reveals substrate specialization within a complex community of hydrocarbon degraders.</title>
        <authorList>
            <person name="Hu P."/>
            <person name="Dubinsky E.A."/>
            <person name="Probst A.J."/>
            <person name="Wang J."/>
            <person name="Sieber C.M.K."/>
            <person name="Tom L.M."/>
            <person name="Gardinali P."/>
            <person name="Banfield J.F."/>
            <person name="Atlas R.M."/>
            <person name="Andersen G.L."/>
        </authorList>
    </citation>
    <scope>NUCLEOTIDE SEQUENCE [LARGE SCALE GENOMIC DNA]</scope>
</reference>
<dbReference type="Gene3D" id="3.40.50.300">
    <property type="entry name" value="P-loop containing nucleotide triphosphate hydrolases"/>
    <property type="match status" value="1"/>
</dbReference>
<comment type="caution">
    <text evidence="4">The sequence shown here is derived from an EMBL/GenBank/DDBJ whole genome shotgun (WGS) entry which is preliminary data.</text>
</comment>
<keyword evidence="4" id="KW-0067">ATP-binding</keyword>
<dbReference type="GO" id="GO:0005524">
    <property type="term" value="F:ATP binding"/>
    <property type="evidence" value="ECO:0007669"/>
    <property type="project" value="InterPro"/>
</dbReference>
<evidence type="ECO:0000256" key="1">
    <source>
        <dbReference type="SAM" id="Coils"/>
    </source>
</evidence>
<dbReference type="Pfam" id="PF22548">
    <property type="entry name" value="AEP-TOTE"/>
    <property type="match status" value="1"/>
</dbReference>
<feature type="domain" description="Helicase/UvrB N-terminal" evidence="2">
    <location>
        <begin position="434"/>
        <end position="491"/>
    </location>
</feature>
<keyword evidence="1" id="KW-0175">Coiled coil</keyword>
<feature type="domain" description="TOTE conflict system primase" evidence="3">
    <location>
        <begin position="55"/>
        <end position="283"/>
    </location>
</feature>
<dbReference type="Pfam" id="PF04851">
    <property type="entry name" value="ResIII"/>
    <property type="match status" value="1"/>
</dbReference>
<dbReference type="EMBL" id="MAAF01000047">
    <property type="protein sequence ID" value="OUR81338.1"/>
    <property type="molecule type" value="Genomic_DNA"/>
</dbReference>
<name>A0A1Y5EF25_COLPS</name>
<dbReference type="InterPro" id="IPR054347">
    <property type="entry name" value="TOTE_primase"/>
</dbReference>
<accession>A0A1Y5EF25</accession>
<keyword evidence="4" id="KW-0347">Helicase</keyword>
<dbReference type="GO" id="GO:0003677">
    <property type="term" value="F:DNA binding"/>
    <property type="evidence" value="ECO:0007669"/>
    <property type="project" value="InterPro"/>
</dbReference>
<evidence type="ECO:0000313" key="5">
    <source>
        <dbReference type="Proteomes" id="UP000243053"/>
    </source>
</evidence>
<dbReference type="InterPro" id="IPR006935">
    <property type="entry name" value="Helicase/UvrB_N"/>
</dbReference>
<feature type="coiled-coil region" evidence="1">
    <location>
        <begin position="4"/>
        <end position="38"/>
    </location>
</feature>
<protein>
    <submittedName>
        <fullName evidence="4">DNA/RNA helicase</fullName>
    </submittedName>
</protein>
<dbReference type="SUPFAM" id="SSF52540">
    <property type="entry name" value="P-loop containing nucleoside triphosphate hydrolases"/>
    <property type="match status" value="1"/>
</dbReference>
<keyword evidence="4" id="KW-0378">Hydrolase</keyword>
<gene>
    <name evidence="4" type="ORF">A9Q75_07830</name>
</gene>
<dbReference type="AlphaFoldDB" id="A0A1Y5EF25"/>
<evidence type="ECO:0000259" key="2">
    <source>
        <dbReference type="Pfam" id="PF04851"/>
    </source>
</evidence>
<sequence length="491" mass="55548">MNERELIVQQLTEIDNKLSQLKAEQESLLIERQKLLQQDEQLLANNFNQYAPVENKVELFLSYFKGRPDIYPFRWESKNGRSGYSPACWNEWKPKLCNKPKVSCSDCNNQNFKVPDSKAIFEHLKGIKTIGVYPLLTDNTTYLLAADFDKTDWFESITAFASSCEALNIPYILERSRSGNGGHIWIFFSQPVQASDARKLGNGLLNKTMDLYPSLSFDCFDRLFPNQDIMPEGGFGNLIALPLQFTPRQLGNSVFIDKKGLPFNDQWAKLASIEKLSPAQLSQHLTELVDISGTNDEISSDDSNNKPWQRSETIRNSQTKVIKVDNCPDKITLVLANQIYIPMSSLPGKITSSLKRCAVFANPDFFKRQALRFSTIGTSRYICSAHIEGNYLILPRGCLSEIENILSQQNIAIEYDDKRFEGESLSKIKFNGKFKNQQTKAVAALLEKDNGVFVASTGFGKTVTGLALVAKRKINTLILVHNRQLAEQWLE</sequence>
<proteinExistence type="predicted"/>
<evidence type="ECO:0000259" key="3">
    <source>
        <dbReference type="Pfam" id="PF22548"/>
    </source>
</evidence>
<keyword evidence="4" id="KW-0547">Nucleotide-binding</keyword>